<dbReference type="InterPro" id="IPR052017">
    <property type="entry name" value="TSUP"/>
</dbReference>
<dbReference type="PANTHER" id="PTHR30269">
    <property type="entry name" value="TRANSMEMBRANE PROTEIN YFCA"/>
    <property type="match status" value="1"/>
</dbReference>
<comment type="similarity">
    <text evidence="2 8">Belongs to the 4-toluene sulfonate uptake permease (TSUP) (TC 2.A.102) family.</text>
</comment>
<name>A0AAD3RTK1_9RHOB</name>
<feature type="transmembrane region" description="Helical" evidence="8">
    <location>
        <begin position="79"/>
        <end position="99"/>
    </location>
</feature>
<evidence type="ECO:0000313" key="9">
    <source>
        <dbReference type="EMBL" id="GLK63917.1"/>
    </source>
</evidence>
<dbReference type="EMBL" id="BSFH01000024">
    <property type="protein sequence ID" value="GLK63917.1"/>
    <property type="molecule type" value="Genomic_DNA"/>
</dbReference>
<feature type="transmembrane region" description="Helical" evidence="8">
    <location>
        <begin position="45"/>
        <end position="67"/>
    </location>
</feature>
<dbReference type="AlphaFoldDB" id="A0AAD3RTK1"/>
<reference evidence="9" key="2">
    <citation type="submission" date="2023-01" db="EMBL/GenBank/DDBJ databases">
        <authorList>
            <person name="Sun Q."/>
            <person name="Evtushenko L."/>
        </authorList>
    </citation>
    <scope>NUCLEOTIDE SEQUENCE</scope>
    <source>
        <strain evidence="9">VKM B-2222</strain>
    </source>
</reference>
<sequence>MSGALPMTDILLMLAAGFLGGMLNAVAGGGTFITFPALVASGVPVVSANATSTVAALPGYLSAALGFRREIAQIDRSLVLRLTFWTVIGGIAGSCLLLVSSNEAFAVLVPFLLLAATSVFIWGAQVREWAGQRRNAVAPFGAGTMVPVAIYGGYFNGGLGIVLLALFALWGMTELNQMNGLKNWLSFALSVISFAIFAAGGQVAWKPAVVMSVGTILGGYLGAPVARRIPIPALRALIAAIGFGMTAVFFWRLF</sequence>
<dbReference type="Pfam" id="PF01925">
    <property type="entry name" value="TauE"/>
    <property type="match status" value="1"/>
</dbReference>
<keyword evidence="10" id="KW-1185">Reference proteome</keyword>
<comment type="caution">
    <text evidence="9">The sequence shown here is derived from an EMBL/GenBank/DDBJ whole genome shotgun (WGS) entry which is preliminary data.</text>
</comment>
<dbReference type="InterPro" id="IPR002781">
    <property type="entry name" value="TM_pro_TauE-like"/>
</dbReference>
<organism evidence="9 10">
    <name type="scientific">Paracoccus kondratievae</name>
    <dbReference type="NCBI Taxonomy" id="135740"/>
    <lineage>
        <taxon>Bacteria</taxon>
        <taxon>Pseudomonadati</taxon>
        <taxon>Pseudomonadota</taxon>
        <taxon>Alphaproteobacteria</taxon>
        <taxon>Rhodobacterales</taxon>
        <taxon>Paracoccaceae</taxon>
        <taxon>Paracoccus</taxon>
    </lineage>
</organism>
<dbReference type="GO" id="GO:0005886">
    <property type="term" value="C:plasma membrane"/>
    <property type="evidence" value="ECO:0007669"/>
    <property type="project" value="UniProtKB-SubCell"/>
</dbReference>
<evidence type="ECO:0000256" key="6">
    <source>
        <dbReference type="ARBA" id="ARBA00022989"/>
    </source>
</evidence>
<accession>A0AAD3RTK1</accession>
<feature type="transmembrane region" description="Helical" evidence="8">
    <location>
        <begin position="184"/>
        <end position="201"/>
    </location>
</feature>
<evidence type="ECO:0000256" key="3">
    <source>
        <dbReference type="ARBA" id="ARBA00022448"/>
    </source>
</evidence>
<feature type="transmembrane region" description="Helical" evidence="8">
    <location>
        <begin position="145"/>
        <end position="172"/>
    </location>
</feature>
<keyword evidence="4 8" id="KW-1003">Cell membrane</keyword>
<dbReference type="PANTHER" id="PTHR30269:SF0">
    <property type="entry name" value="MEMBRANE TRANSPORTER PROTEIN YFCA-RELATED"/>
    <property type="match status" value="1"/>
</dbReference>
<keyword evidence="6 8" id="KW-1133">Transmembrane helix</keyword>
<proteinExistence type="inferred from homology"/>
<keyword evidence="3" id="KW-0813">Transport</keyword>
<evidence type="ECO:0000256" key="5">
    <source>
        <dbReference type="ARBA" id="ARBA00022692"/>
    </source>
</evidence>
<feature type="transmembrane region" description="Helical" evidence="8">
    <location>
        <begin position="208"/>
        <end position="226"/>
    </location>
</feature>
<feature type="transmembrane region" description="Helical" evidence="8">
    <location>
        <begin position="105"/>
        <end position="124"/>
    </location>
</feature>
<evidence type="ECO:0000313" key="10">
    <source>
        <dbReference type="Proteomes" id="UP001143349"/>
    </source>
</evidence>
<protein>
    <recommendedName>
        <fullName evidence="8">Probable membrane transporter protein</fullName>
    </recommendedName>
</protein>
<reference evidence="9" key="1">
    <citation type="journal article" date="2014" name="Int. J. Syst. Evol. Microbiol.">
        <title>Complete genome sequence of Corynebacterium casei LMG S-19264T (=DSM 44701T), isolated from a smear-ripened cheese.</title>
        <authorList>
            <consortium name="US DOE Joint Genome Institute (JGI-PGF)"/>
            <person name="Walter F."/>
            <person name="Albersmeier A."/>
            <person name="Kalinowski J."/>
            <person name="Ruckert C."/>
        </authorList>
    </citation>
    <scope>NUCLEOTIDE SEQUENCE</scope>
    <source>
        <strain evidence="9">VKM B-2222</strain>
    </source>
</reference>
<evidence type="ECO:0000256" key="8">
    <source>
        <dbReference type="RuleBase" id="RU363041"/>
    </source>
</evidence>
<feature type="transmembrane region" description="Helical" evidence="8">
    <location>
        <begin position="232"/>
        <end position="251"/>
    </location>
</feature>
<evidence type="ECO:0000256" key="4">
    <source>
        <dbReference type="ARBA" id="ARBA00022475"/>
    </source>
</evidence>
<dbReference type="Proteomes" id="UP001143349">
    <property type="component" value="Unassembled WGS sequence"/>
</dbReference>
<evidence type="ECO:0000256" key="1">
    <source>
        <dbReference type="ARBA" id="ARBA00004651"/>
    </source>
</evidence>
<evidence type="ECO:0000256" key="2">
    <source>
        <dbReference type="ARBA" id="ARBA00009142"/>
    </source>
</evidence>
<keyword evidence="5 8" id="KW-0812">Transmembrane</keyword>
<gene>
    <name evidence="9" type="ORF">GCM10017635_13880</name>
</gene>
<keyword evidence="7 8" id="KW-0472">Membrane</keyword>
<comment type="subcellular location">
    <subcellularLocation>
        <location evidence="1 8">Cell membrane</location>
        <topology evidence="1 8">Multi-pass membrane protein</topology>
    </subcellularLocation>
</comment>
<evidence type="ECO:0000256" key="7">
    <source>
        <dbReference type="ARBA" id="ARBA00023136"/>
    </source>
</evidence>